<comment type="similarity">
    <text evidence="1">Belongs to the PC-esterase family.</text>
</comment>
<organism evidence="2 3">
    <name type="scientific">Pyxicephalus adspersus</name>
    <name type="common">African bullfrog</name>
    <dbReference type="NCBI Taxonomy" id="30357"/>
    <lineage>
        <taxon>Eukaryota</taxon>
        <taxon>Metazoa</taxon>
        <taxon>Chordata</taxon>
        <taxon>Craniata</taxon>
        <taxon>Vertebrata</taxon>
        <taxon>Euteleostomi</taxon>
        <taxon>Amphibia</taxon>
        <taxon>Batrachia</taxon>
        <taxon>Anura</taxon>
        <taxon>Neobatrachia</taxon>
        <taxon>Ranoidea</taxon>
        <taxon>Pyxicephalidae</taxon>
        <taxon>Pyxicephalinae</taxon>
        <taxon>Pyxicephalus</taxon>
    </lineage>
</organism>
<evidence type="ECO:0000256" key="1">
    <source>
        <dbReference type="ARBA" id="ARBA00037957"/>
    </source>
</evidence>
<comment type="caution">
    <text evidence="2">The sequence shown here is derived from an EMBL/GenBank/DDBJ whole genome shotgun (WGS) entry which is preliminary data.</text>
</comment>
<dbReference type="PANTHER" id="PTHR14469:SF0">
    <property type="entry name" value="FAMILY WITH SEQUENCE SIMILARITY 113"/>
    <property type="match status" value="1"/>
</dbReference>
<keyword evidence="3" id="KW-1185">Reference proteome</keyword>
<accession>A0AAV3A4P9</accession>
<sequence>MKLLSSAYVRRLLHKKYVAVLGDSVNKDLVQILQNDDIWTGKQLKGKGDKSFANDTTDQQLVGFYFLTHVSSEYKENVLANFQHGPQPDVVIINSCIYDDSRYHEQSLQMYKNNLDHLFIRLTEVLSPKCLLICNTSMSVEFKAKGNFYSTTLADLHQLDVIDLHFHLRFKLHSRVNDATHSNQLAHRKYTCILMAHID</sequence>
<name>A0AAV3A4P9_PYXAD</name>
<reference evidence="2" key="1">
    <citation type="thesis" date="2020" institute="ProQuest LLC" country="789 East Eisenhower Parkway, Ann Arbor, MI, USA">
        <title>Comparative Genomics and Chromosome Evolution.</title>
        <authorList>
            <person name="Mudd A.B."/>
        </authorList>
    </citation>
    <scope>NUCLEOTIDE SEQUENCE</scope>
    <source>
        <strain evidence="2">1538</strain>
        <tissue evidence="2">Blood</tissue>
    </source>
</reference>
<dbReference type="AlphaFoldDB" id="A0AAV3A4P9"/>
<gene>
    <name evidence="2" type="ORF">GDO54_018128</name>
</gene>
<proteinExistence type="inferred from homology"/>
<evidence type="ECO:0000313" key="3">
    <source>
        <dbReference type="Proteomes" id="UP001181693"/>
    </source>
</evidence>
<dbReference type="SUPFAM" id="SSF52266">
    <property type="entry name" value="SGNH hydrolase"/>
    <property type="match status" value="1"/>
</dbReference>
<protein>
    <submittedName>
        <fullName evidence="2">Uncharacterized protein</fullName>
    </submittedName>
</protein>
<dbReference type="EMBL" id="DYDO01000007">
    <property type="protein sequence ID" value="DBA21508.1"/>
    <property type="molecule type" value="Genomic_DNA"/>
</dbReference>
<dbReference type="Proteomes" id="UP001181693">
    <property type="component" value="Unassembled WGS sequence"/>
</dbReference>
<dbReference type="PANTHER" id="PTHR14469">
    <property type="entry name" value="SARCOMA ANTIGEN NY-SAR-23"/>
    <property type="match status" value="1"/>
</dbReference>
<evidence type="ECO:0000313" key="2">
    <source>
        <dbReference type="EMBL" id="DBA21508.1"/>
    </source>
</evidence>